<name>A0A8S5QJ88_9CAUD</name>
<sequence length="87" mass="9839">MASATTRARYGTGAGRVHIWMLIAPTRNQSVNRHKISRGITPAIKNDRKEHTCEKNKRWTPAKMFTTAKLIRLSILYLTQTAKSTGK</sequence>
<dbReference type="EMBL" id="BK015664">
    <property type="protein sequence ID" value="DAE18837.1"/>
    <property type="molecule type" value="Genomic_DNA"/>
</dbReference>
<evidence type="ECO:0000256" key="1">
    <source>
        <dbReference type="SAM" id="MobiDB-lite"/>
    </source>
</evidence>
<organism evidence="2">
    <name type="scientific">Myoviridae sp. ct3mI7</name>
    <dbReference type="NCBI Taxonomy" id="2825028"/>
    <lineage>
        <taxon>Viruses</taxon>
        <taxon>Duplodnaviria</taxon>
        <taxon>Heunggongvirae</taxon>
        <taxon>Uroviricota</taxon>
        <taxon>Caudoviricetes</taxon>
    </lineage>
</organism>
<protein>
    <submittedName>
        <fullName evidence="2">Uncharacterized protein</fullName>
    </submittedName>
</protein>
<proteinExistence type="predicted"/>
<accession>A0A8S5QJ88</accession>
<feature type="region of interest" description="Disordered" evidence="1">
    <location>
        <begin position="33"/>
        <end position="55"/>
    </location>
</feature>
<reference evidence="2" key="1">
    <citation type="journal article" date="2021" name="Proc. Natl. Acad. Sci. U.S.A.">
        <title>A Catalog of Tens of Thousands of Viruses from Human Metagenomes Reveals Hidden Associations with Chronic Diseases.</title>
        <authorList>
            <person name="Tisza M.J."/>
            <person name="Buck C.B."/>
        </authorList>
    </citation>
    <scope>NUCLEOTIDE SEQUENCE</scope>
    <source>
        <strain evidence="2">Ct3mI7</strain>
    </source>
</reference>
<evidence type="ECO:0000313" key="2">
    <source>
        <dbReference type="EMBL" id="DAE18837.1"/>
    </source>
</evidence>
<feature type="compositionally biased region" description="Basic and acidic residues" evidence="1">
    <location>
        <begin position="45"/>
        <end position="55"/>
    </location>
</feature>